<dbReference type="CDD" id="cd00685">
    <property type="entry name" value="Trans_IPPS_HT"/>
    <property type="match status" value="1"/>
</dbReference>
<accession>A0A9W9N7I9</accession>
<evidence type="ECO:0000256" key="12">
    <source>
        <dbReference type="ARBA" id="ARBA00032424"/>
    </source>
</evidence>
<evidence type="ECO:0000256" key="18">
    <source>
        <dbReference type="ARBA" id="ARBA00049399"/>
    </source>
</evidence>
<keyword evidence="7 19" id="KW-0808">Transferase</keyword>
<dbReference type="GO" id="GO:0004659">
    <property type="term" value="F:prenyltransferase activity"/>
    <property type="evidence" value="ECO:0007669"/>
    <property type="project" value="InterPro"/>
</dbReference>
<evidence type="ECO:0000256" key="10">
    <source>
        <dbReference type="ARBA" id="ARBA00032052"/>
    </source>
</evidence>
<dbReference type="Gene3D" id="1.10.600.10">
    <property type="entry name" value="Farnesyl Diphosphate Synthase"/>
    <property type="match status" value="2"/>
</dbReference>
<comment type="cofactor">
    <cofactor evidence="1">
        <name>Mg(2+)</name>
        <dbReference type="ChEBI" id="CHEBI:18420"/>
    </cofactor>
</comment>
<dbReference type="EMBL" id="JAPQKQ010000001">
    <property type="protein sequence ID" value="KAJ5214651.1"/>
    <property type="molecule type" value="Genomic_DNA"/>
</dbReference>
<dbReference type="PROSITE" id="PS00444">
    <property type="entry name" value="POLYPRENYL_SYNTHASE_2"/>
    <property type="match status" value="1"/>
</dbReference>
<evidence type="ECO:0000256" key="2">
    <source>
        <dbReference type="ARBA" id="ARBA00005179"/>
    </source>
</evidence>
<evidence type="ECO:0000256" key="3">
    <source>
        <dbReference type="ARBA" id="ARBA00006706"/>
    </source>
</evidence>
<comment type="similarity">
    <text evidence="3 19">Belongs to the FPP/GGPP synthase family.</text>
</comment>
<comment type="catalytic activity">
    <reaction evidence="18">
        <text>isopentenyl diphosphate + (2E)-geranyl diphosphate = (2E,6E)-farnesyl diphosphate + diphosphate</text>
        <dbReference type="Rhea" id="RHEA:19361"/>
        <dbReference type="ChEBI" id="CHEBI:33019"/>
        <dbReference type="ChEBI" id="CHEBI:58057"/>
        <dbReference type="ChEBI" id="CHEBI:128769"/>
        <dbReference type="ChEBI" id="CHEBI:175763"/>
        <dbReference type="EC" id="2.5.1.10"/>
    </reaction>
</comment>
<keyword evidence="9" id="KW-0460">Magnesium</keyword>
<evidence type="ECO:0000256" key="6">
    <source>
        <dbReference type="ARBA" id="ARBA00012833"/>
    </source>
</evidence>
<dbReference type="InterPro" id="IPR000092">
    <property type="entry name" value="Polyprenyl_synt"/>
</dbReference>
<evidence type="ECO:0000256" key="1">
    <source>
        <dbReference type="ARBA" id="ARBA00001946"/>
    </source>
</evidence>
<keyword evidence="22" id="KW-1185">Reference proteome</keyword>
<evidence type="ECO:0000256" key="13">
    <source>
        <dbReference type="ARBA" id="ARBA00032448"/>
    </source>
</evidence>
<evidence type="ECO:0000256" key="9">
    <source>
        <dbReference type="ARBA" id="ARBA00022842"/>
    </source>
</evidence>
<keyword evidence="8" id="KW-0479">Metal-binding</keyword>
<evidence type="ECO:0000313" key="21">
    <source>
        <dbReference type="EMBL" id="KAJ5214651.1"/>
    </source>
</evidence>
<comment type="caution">
    <text evidence="21">The sequence shown here is derived from an EMBL/GenBank/DDBJ whole genome shotgun (WGS) entry which is preliminary data.</text>
</comment>
<evidence type="ECO:0000256" key="7">
    <source>
        <dbReference type="ARBA" id="ARBA00022679"/>
    </source>
</evidence>
<evidence type="ECO:0000313" key="22">
    <source>
        <dbReference type="Proteomes" id="UP001150942"/>
    </source>
</evidence>
<evidence type="ECO:0000256" key="15">
    <source>
        <dbReference type="ARBA" id="ARBA00033096"/>
    </source>
</evidence>
<dbReference type="GO" id="GO:0008299">
    <property type="term" value="P:isoprenoid biosynthetic process"/>
    <property type="evidence" value="ECO:0007669"/>
    <property type="project" value="InterPro"/>
</dbReference>
<evidence type="ECO:0000256" key="17">
    <source>
        <dbReference type="ARBA" id="ARBA00049291"/>
    </source>
</evidence>
<dbReference type="Proteomes" id="UP001150942">
    <property type="component" value="Unassembled WGS sequence"/>
</dbReference>
<dbReference type="EC" id="2.5.1.1" evidence="6"/>
<dbReference type="Pfam" id="PF00348">
    <property type="entry name" value="polyprenyl_synt"/>
    <property type="match status" value="2"/>
</dbReference>
<evidence type="ECO:0000256" key="11">
    <source>
        <dbReference type="ARBA" id="ARBA00032380"/>
    </source>
</evidence>
<dbReference type="OrthoDB" id="10029326at2759"/>
<evidence type="ECO:0000256" key="14">
    <source>
        <dbReference type="ARBA" id="ARBA00032873"/>
    </source>
</evidence>
<dbReference type="GO" id="GO:0046165">
    <property type="term" value="P:alcohol biosynthetic process"/>
    <property type="evidence" value="ECO:0007669"/>
    <property type="project" value="UniProtKB-ARBA"/>
</dbReference>
<evidence type="ECO:0000256" key="5">
    <source>
        <dbReference type="ARBA" id="ARBA00012439"/>
    </source>
</evidence>
<comment type="catalytic activity">
    <reaction evidence="17">
        <text>isopentenyl diphosphate + dimethylallyl diphosphate = (2E)-geranyl diphosphate + diphosphate</text>
        <dbReference type="Rhea" id="RHEA:22408"/>
        <dbReference type="ChEBI" id="CHEBI:33019"/>
        <dbReference type="ChEBI" id="CHEBI:57623"/>
        <dbReference type="ChEBI" id="CHEBI:58057"/>
        <dbReference type="ChEBI" id="CHEBI:128769"/>
        <dbReference type="EC" id="2.5.1.1"/>
    </reaction>
</comment>
<evidence type="ECO:0000256" key="4">
    <source>
        <dbReference type="ARBA" id="ARBA00012382"/>
    </source>
</evidence>
<organism evidence="21 22">
    <name type="scientific">Penicillium cf. viridicatum</name>
    <dbReference type="NCBI Taxonomy" id="2972119"/>
    <lineage>
        <taxon>Eukaryota</taxon>
        <taxon>Fungi</taxon>
        <taxon>Dikarya</taxon>
        <taxon>Ascomycota</taxon>
        <taxon>Pezizomycotina</taxon>
        <taxon>Eurotiomycetes</taxon>
        <taxon>Eurotiomycetidae</taxon>
        <taxon>Eurotiales</taxon>
        <taxon>Aspergillaceae</taxon>
        <taxon>Penicillium</taxon>
    </lineage>
</organism>
<dbReference type="AlphaFoldDB" id="A0A9W9N7I9"/>
<protein>
    <recommendedName>
        <fullName evidence="14">(2E,6E)-farnesyl diphosphate synthase</fullName>
        <ecNumber evidence="6">2.5.1.1</ecNumber>
        <ecNumber evidence="5">2.5.1.10</ecNumber>
        <ecNumber evidence="4">2.5.1.29</ecNumber>
    </recommendedName>
    <alternativeName>
        <fullName evidence="13">Dimethylallyltranstransferase</fullName>
    </alternativeName>
    <alternativeName>
        <fullName evidence="12">Farnesyl diphosphate synthase</fullName>
    </alternativeName>
    <alternativeName>
        <fullName evidence="10">Farnesyltranstransferase</fullName>
    </alternativeName>
    <alternativeName>
        <fullName evidence="15">Geranylgeranyl diphosphate synthase</fullName>
    </alternativeName>
    <alternativeName>
        <fullName evidence="11">Geranyltranstransferase</fullName>
    </alternativeName>
</protein>
<evidence type="ECO:0000256" key="8">
    <source>
        <dbReference type="ARBA" id="ARBA00022723"/>
    </source>
</evidence>
<comment type="pathway">
    <text evidence="2">Secondary metabolite biosynthesis.</text>
</comment>
<dbReference type="EC" id="2.5.1.10" evidence="5"/>
<reference evidence="21" key="1">
    <citation type="submission" date="2022-11" db="EMBL/GenBank/DDBJ databases">
        <authorList>
            <person name="Petersen C."/>
        </authorList>
    </citation>
    <scope>NUCLEOTIDE SEQUENCE</scope>
    <source>
        <strain evidence="21">IBT 20477</strain>
    </source>
</reference>
<dbReference type="GO" id="GO:0046872">
    <property type="term" value="F:metal ion binding"/>
    <property type="evidence" value="ECO:0007669"/>
    <property type="project" value="UniProtKB-KW"/>
</dbReference>
<reference evidence="21" key="2">
    <citation type="journal article" date="2023" name="IMA Fungus">
        <title>Comparative genomic study of the Penicillium genus elucidates a diverse pangenome and 15 lateral gene transfer events.</title>
        <authorList>
            <person name="Petersen C."/>
            <person name="Sorensen T."/>
            <person name="Nielsen M.R."/>
            <person name="Sondergaard T.E."/>
            <person name="Sorensen J.L."/>
            <person name="Fitzpatrick D.A."/>
            <person name="Frisvad J.C."/>
            <person name="Nielsen K.L."/>
        </authorList>
    </citation>
    <scope>NUCLEOTIDE SEQUENCE</scope>
    <source>
        <strain evidence="21">IBT 20477</strain>
    </source>
</reference>
<name>A0A9W9N7I9_9EURO</name>
<feature type="region of interest" description="Disordered" evidence="20">
    <location>
        <begin position="15"/>
        <end position="43"/>
    </location>
</feature>
<evidence type="ECO:0000256" key="16">
    <source>
        <dbReference type="ARBA" id="ARBA00048119"/>
    </source>
</evidence>
<dbReference type="InterPro" id="IPR033749">
    <property type="entry name" value="Polyprenyl_synt_CS"/>
</dbReference>
<dbReference type="PANTHER" id="PTHR12001:SF70">
    <property type="entry name" value="PYROPHOSPHATE SYNTHETASE ATMG, PUTATIVE (AFU_ORTHOLOGUE AFUA_8G02400)-RELATED"/>
    <property type="match status" value="1"/>
</dbReference>
<dbReference type="PANTHER" id="PTHR12001">
    <property type="entry name" value="GERANYLGERANYL PYROPHOSPHATE SYNTHASE"/>
    <property type="match status" value="1"/>
</dbReference>
<dbReference type="GO" id="GO:0043386">
    <property type="term" value="P:mycotoxin biosynthetic process"/>
    <property type="evidence" value="ECO:0007669"/>
    <property type="project" value="UniProtKB-ARBA"/>
</dbReference>
<dbReference type="PROSITE" id="PS00723">
    <property type="entry name" value="POLYPRENYL_SYNTHASE_1"/>
    <property type="match status" value="1"/>
</dbReference>
<comment type="catalytic activity">
    <reaction evidence="16">
        <text>isopentenyl diphosphate + (2E,6E)-farnesyl diphosphate = (2E,6E,10E)-geranylgeranyl diphosphate + diphosphate</text>
        <dbReference type="Rhea" id="RHEA:17653"/>
        <dbReference type="ChEBI" id="CHEBI:33019"/>
        <dbReference type="ChEBI" id="CHEBI:58756"/>
        <dbReference type="ChEBI" id="CHEBI:128769"/>
        <dbReference type="ChEBI" id="CHEBI:175763"/>
        <dbReference type="EC" id="2.5.1.29"/>
    </reaction>
</comment>
<evidence type="ECO:0000256" key="19">
    <source>
        <dbReference type="RuleBase" id="RU004466"/>
    </source>
</evidence>
<evidence type="ECO:0000256" key="20">
    <source>
        <dbReference type="SAM" id="MobiDB-lite"/>
    </source>
</evidence>
<sequence>MALFELNMFTALQDPHKDNWTPTSSPPALNEKQLSKNGLDSTVEEVSPIEMSPDFATIKMPPEIAMINHPAGDNESIIAAPIDYLLACSGKNFRNKLLGSFNQWLQVPEESLKVITSVVELLHTASLLIDDIQDMSLLRRGCPVAHRIFGVAQTINSANYAYFLAQQQLYALKSPKALEISTEELLNLHRGQGMDLDLFPIVHLLGIIFQIKDDYLNLWSEAYTENKGFCEDITEGKFSFPIIHSIQSDGGNMQLLHILKQRTTDNDVKLFARKYMESTGSARYCKQQISTYMKAARAIVAELGQELGECPELNAVLDYLEFQ</sequence>
<gene>
    <name evidence="21" type="ORF">N7449_001820</name>
</gene>
<dbReference type="InterPro" id="IPR008949">
    <property type="entry name" value="Isoprenoid_synthase_dom_sf"/>
</dbReference>
<dbReference type="EC" id="2.5.1.29" evidence="4"/>
<proteinExistence type="inferred from homology"/>
<dbReference type="SUPFAM" id="SSF48576">
    <property type="entry name" value="Terpenoid synthases"/>
    <property type="match status" value="1"/>
</dbReference>